<dbReference type="GO" id="GO:0030686">
    <property type="term" value="C:90S preribosome"/>
    <property type="evidence" value="ECO:0007669"/>
    <property type="project" value="TreeGrafter"/>
</dbReference>
<proteinExistence type="predicted"/>
<dbReference type="AlphaFoldDB" id="A0A6P5Z4Y9"/>
<reference evidence="2" key="1">
    <citation type="submission" date="2025-08" db="UniProtKB">
        <authorList>
            <consortium name="RefSeq"/>
        </authorList>
    </citation>
    <scope>IDENTIFICATION</scope>
    <source>
        <tissue evidence="2">Fruit stalk</tissue>
    </source>
</reference>
<keyword evidence="1" id="KW-1185">Reference proteome</keyword>
<protein>
    <submittedName>
        <fullName evidence="2">Nucleolar protein 10-like</fullName>
    </submittedName>
</protein>
<organism evidence="1 2">
    <name type="scientific">Durio zibethinus</name>
    <name type="common">Durian</name>
    <dbReference type="NCBI Taxonomy" id="66656"/>
    <lineage>
        <taxon>Eukaryota</taxon>
        <taxon>Viridiplantae</taxon>
        <taxon>Streptophyta</taxon>
        <taxon>Embryophyta</taxon>
        <taxon>Tracheophyta</taxon>
        <taxon>Spermatophyta</taxon>
        <taxon>Magnoliopsida</taxon>
        <taxon>eudicotyledons</taxon>
        <taxon>Gunneridae</taxon>
        <taxon>Pentapetalae</taxon>
        <taxon>rosids</taxon>
        <taxon>malvids</taxon>
        <taxon>Malvales</taxon>
        <taxon>Malvaceae</taxon>
        <taxon>Helicteroideae</taxon>
        <taxon>Durio</taxon>
    </lineage>
</organism>
<dbReference type="KEGG" id="dzi:111297334"/>
<evidence type="ECO:0000313" key="1">
    <source>
        <dbReference type="Proteomes" id="UP000515121"/>
    </source>
</evidence>
<name>A0A6P5Z4Y9_DURZI</name>
<dbReference type="PANTHER" id="PTHR14927">
    <property type="entry name" value="NUCLEOLAR PROTEIN 10"/>
    <property type="match status" value="1"/>
</dbReference>
<dbReference type="GeneID" id="111297334"/>
<dbReference type="GO" id="GO:0000462">
    <property type="term" value="P:maturation of SSU-rRNA from tricistronic rRNA transcript (SSU-rRNA, 5.8S rRNA, LSU-rRNA)"/>
    <property type="evidence" value="ECO:0007669"/>
    <property type="project" value="TreeGrafter"/>
</dbReference>
<dbReference type="GO" id="GO:0032040">
    <property type="term" value="C:small-subunit processome"/>
    <property type="evidence" value="ECO:0007669"/>
    <property type="project" value="TreeGrafter"/>
</dbReference>
<dbReference type="Proteomes" id="UP000515121">
    <property type="component" value="Unplaced"/>
</dbReference>
<dbReference type="InterPro" id="IPR040382">
    <property type="entry name" value="NOL10/Enp2"/>
</dbReference>
<dbReference type="RefSeq" id="XP_022747784.1">
    <property type="nucleotide sequence ID" value="XM_022892049.1"/>
</dbReference>
<evidence type="ECO:0000313" key="2">
    <source>
        <dbReference type="RefSeq" id="XP_022747784.1"/>
    </source>
</evidence>
<dbReference type="OrthoDB" id="273340at2759"/>
<dbReference type="PANTHER" id="PTHR14927:SF0">
    <property type="entry name" value="NUCLEOLAR PROTEIN 10"/>
    <property type="match status" value="1"/>
</dbReference>
<gene>
    <name evidence="2" type="primary">LOC111297334</name>
</gene>
<accession>A0A6P5Z4Y9</accession>
<sequence length="106" mass="11614">MGRDITYDCWSCDLLCAASSPDLYKINLEQFGSSIGTSFIEQVHHVNGEGMTSIEPAAGTIIDIRVLKESGLMVLALDGSQIPAYFIRALGPFPKWCSSLDLCWNL</sequence>